<gene>
    <name evidence="2" type="ORF">O6P43_034289</name>
</gene>
<dbReference type="InterPro" id="IPR039619">
    <property type="entry name" value="MAKR2/5"/>
</dbReference>
<dbReference type="GO" id="GO:0016301">
    <property type="term" value="F:kinase activity"/>
    <property type="evidence" value="ECO:0007669"/>
    <property type="project" value="UniProtKB-KW"/>
</dbReference>
<dbReference type="EMBL" id="JARAOO010000014">
    <property type="protein sequence ID" value="KAJ7944980.1"/>
    <property type="molecule type" value="Genomic_DNA"/>
</dbReference>
<feature type="region of interest" description="Disordered" evidence="1">
    <location>
        <begin position="188"/>
        <end position="225"/>
    </location>
</feature>
<feature type="compositionally biased region" description="Acidic residues" evidence="1">
    <location>
        <begin position="94"/>
        <end position="107"/>
    </location>
</feature>
<accession>A0AAD7KU50</accession>
<organism evidence="2 3">
    <name type="scientific">Quillaja saponaria</name>
    <name type="common">Soap bark tree</name>
    <dbReference type="NCBI Taxonomy" id="32244"/>
    <lineage>
        <taxon>Eukaryota</taxon>
        <taxon>Viridiplantae</taxon>
        <taxon>Streptophyta</taxon>
        <taxon>Embryophyta</taxon>
        <taxon>Tracheophyta</taxon>
        <taxon>Spermatophyta</taxon>
        <taxon>Magnoliopsida</taxon>
        <taxon>eudicotyledons</taxon>
        <taxon>Gunneridae</taxon>
        <taxon>Pentapetalae</taxon>
        <taxon>rosids</taxon>
        <taxon>fabids</taxon>
        <taxon>Fabales</taxon>
        <taxon>Quillajaceae</taxon>
        <taxon>Quillaja</taxon>
    </lineage>
</organism>
<evidence type="ECO:0000313" key="2">
    <source>
        <dbReference type="EMBL" id="KAJ7944980.1"/>
    </source>
</evidence>
<feature type="compositionally biased region" description="Acidic residues" evidence="1">
    <location>
        <begin position="49"/>
        <end position="58"/>
    </location>
</feature>
<keyword evidence="2" id="KW-0418">Kinase</keyword>
<dbReference type="AlphaFoldDB" id="A0AAD7KU50"/>
<feature type="region of interest" description="Disordered" evidence="1">
    <location>
        <begin position="295"/>
        <end position="359"/>
    </location>
</feature>
<reference evidence="2" key="1">
    <citation type="journal article" date="2023" name="Science">
        <title>Elucidation of the pathway for biosynthesis of saponin adjuvants from the soapbark tree.</title>
        <authorList>
            <person name="Reed J."/>
            <person name="Orme A."/>
            <person name="El-Demerdash A."/>
            <person name="Owen C."/>
            <person name="Martin L.B.B."/>
            <person name="Misra R.C."/>
            <person name="Kikuchi S."/>
            <person name="Rejzek M."/>
            <person name="Martin A.C."/>
            <person name="Harkess A."/>
            <person name="Leebens-Mack J."/>
            <person name="Louveau T."/>
            <person name="Stephenson M.J."/>
            <person name="Osbourn A."/>
        </authorList>
    </citation>
    <scope>NUCLEOTIDE SEQUENCE</scope>
    <source>
        <strain evidence="2">S10</strain>
    </source>
</reference>
<feature type="compositionally biased region" description="Polar residues" evidence="1">
    <location>
        <begin position="302"/>
        <end position="313"/>
    </location>
</feature>
<keyword evidence="2" id="KW-0808">Transferase</keyword>
<dbReference type="PANTHER" id="PTHR33929">
    <property type="entry name" value="MEMBRANE-ASSOCIATED KINASE REGULATOR 2-RELATED"/>
    <property type="match status" value="1"/>
</dbReference>
<evidence type="ECO:0000313" key="3">
    <source>
        <dbReference type="Proteomes" id="UP001163823"/>
    </source>
</evidence>
<proteinExistence type="predicted"/>
<dbReference type="KEGG" id="qsa:O6P43_034289"/>
<dbReference type="Proteomes" id="UP001163823">
    <property type="component" value="Chromosome 14"/>
</dbReference>
<evidence type="ECO:0000256" key="1">
    <source>
        <dbReference type="SAM" id="MobiDB-lite"/>
    </source>
</evidence>
<name>A0AAD7KU50_QUISA</name>
<comment type="caution">
    <text evidence="2">The sequence shown here is derived from an EMBL/GenBank/DDBJ whole genome shotgun (WGS) entry which is preliminary data.</text>
</comment>
<feature type="compositionally biased region" description="Polar residues" evidence="1">
    <location>
        <begin position="242"/>
        <end position="267"/>
    </location>
</feature>
<keyword evidence="3" id="KW-1185">Reference proteome</keyword>
<feature type="compositionally biased region" description="Basic and acidic residues" evidence="1">
    <location>
        <begin position="324"/>
        <end position="334"/>
    </location>
</feature>
<feature type="region of interest" description="Disordered" evidence="1">
    <location>
        <begin position="242"/>
        <end position="274"/>
    </location>
</feature>
<dbReference type="PANTHER" id="PTHR33929:SF1">
    <property type="entry name" value="MEMBRANE-ASSOCIATED KINASE REGULATOR 2-RELATED"/>
    <property type="match status" value="1"/>
</dbReference>
<protein>
    <submittedName>
        <fullName evidence="2">Membrane-associated kinase regulator</fullName>
    </submittedName>
</protein>
<feature type="region of interest" description="Disordered" evidence="1">
    <location>
        <begin position="49"/>
        <end position="128"/>
    </location>
</feature>
<feature type="compositionally biased region" description="Polar residues" evidence="1">
    <location>
        <begin position="80"/>
        <end position="93"/>
    </location>
</feature>
<sequence>MEAFSLLKYWRGGGGSIGSAGDVDSANLRMPTGTTTIVTAAAHIAVETDEDDDVDEGSFFDLELTGPAEADDSEDGHENPISQDHNGENSLPQSEEDEDVDDDTDGGEGEREFNFTLSSCSSNERTDHNLTLSPADDLFFKGSLLPIEPSSLVLNSTEPNSKPQFSVSLLKSATKFRVFMLGLKKPKPNAEEKIESNGPISCAPKQQQPESVKKQPEQPQNGKVFPMKFKVEEVPIISLFTRDNSSRGTSGNKLQKQNMEESLSSTSSDDKRFSKEVMQKYLKKVKPLYVRVSKRYGDKQRFSGQPKSGQPQATDELKLTPVKSTDEKTLKETDASEAPANLLKSQKQGNFPAGPESSV</sequence>
<dbReference type="GO" id="GO:0005886">
    <property type="term" value="C:plasma membrane"/>
    <property type="evidence" value="ECO:0007669"/>
    <property type="project" value="InterPro"/>
</dbReference>